<proteinExistence type="predicted"/>
<keyword evidence="2" id="KW-1185">Reference proteome</keyword>
<dbReference type="OrthoDB" id="3648660at2759"/>
<dbReference type="Proteomes" id="UP001056384">
    <property type="component" value="Chromosome 3"/>
</dbReference>
<dbReference type="InterPro" id="IPR032710">
    <property type="entry name" value="NTF2-like_dom_sf"/>
</dbReference>
<accession>A0A9Q9AJK0</accession>
<sequence length="145" mass="16578">MDVFQPAKAPAGTTSLEDQLIQVTASYVSFVNAREWADAEDLQKHYHPAYRSECRFSTNLHTFLESINVMRELAETFPNFKVNVVEASANVDRSRMRALAFFHTNWTDAPPGLVTQVVHVVDWRFVDGQWLTFRSDILRGVDESV</sequence>
<name>A0A9Q9AJK0_9PEZI</name>
<dbReference type="SUPFAM" id="SSF54427">
    <property type="entry name" value="NTF2-like"/>
    <property type="match status" value="1"/>
</dbReference>
<evidence type="ECO:0000313" key="1">
    <source>
        <dbReference type="EMBL" id="USW50524.1"/>
    </source>
</evidence>
<reference evidence="1" key="1">
    <citation type="submission" date="2022-06" db="EMBL/GenBank/DDBJ databases">
        <title>Complete genome sequences of two strains of the flax pathogen Septoria linicola.</title>
        <authorList>
            <person name="Lapalu N."/>
            <person name="Simon A."/>
            <person name="Demenou B."/>
            <person name="Paumier D."/>
            <person name="Guillot M.-P."/>
            <person name="Gout L."/>
            <person name="Valade R."/>
        </authorList>
    </citation>
    <scope>NUCLEOTIDE SEQUENCE</scope>
    <source>
        <strain evidence="1">SE15195</strain>
    </source>
</reference>
<gene>
    <name evidence="1" type="ORF">Slin15195_G038430</name>
</gene>
<evidence type="ECO:0000313" key="2">
    <source>
        <dbReference type="Proteomes" id="UP001056384"/>
    </source>
</evidence>
<organism evidence="1 2">
    <name type="scientific">Septoria linicola</name>
    <dbReference type="NCBI Taxonomy" id="215465"/>
    <lineage>
        <taxon>Eukaryota</taxon>
        <taxon>Fungi</taxon>
        <taxon>Dikarya</taxon>
        <taxon>Ascomycota</taxon>
        <taxon>Pezizomycotina</taxon>
        <taxon>Dothideomycetes</taxon>
        <taxon>Dothideomycetidae</taxon>
        <taxon>Mycosphaerellales</taxon>
        <taxon>Mycosphaerellaceae</taxon>
        <taxon>Septoria</taxon>
    </lineage>
</organism>
<protein>
    <submittedName>
        <fullName evidence="1">NTF2-like domain superfamily protein</fullName>
    </submittedName>
</protein>
<dbReference type="EMBL" id="CP099420">
    <property type="protein sequence ID" value="USW50524.1"/>
    <property type="molecule type" value="Genomic_DNA"/>
</dbReference>
<dbReference type="AlphaFoldDB" id="A0A9Q9AJK0"/>